<organism evidence="2 3">
    <name type="scientific">Novosphingobium album</name>
    <name type="common">ex Hu et al. 2023</name>
    <dbReference type="NCBI Taxonomy" id="2930093"/>
    <lineage>
        <taxon>Bacteria</taxon>
        <taxon>Pseudomonadati</taxon>
        <taxon>Pseudomonadota</taxon>
        <taxon>Alphaproteobacteria</taxon>
        <taxon>Sphingomonadales</taxon>
        <taxon>Sphingomonadaceae</taxon>
        <taxon>Novosphingobium</taxon>
    </lineage>
</organism>
<keyword evidence="1" id="KW-0732">Signal</keyword>
<proteinExistence type="predicted"/>
<comment type="caution">
    <text evidence="2">The sequence shown here is derived from an EMBL/GenBank/DDBJ whole genome shotgun (WGS) entry which is preliminary data.</text>
</comment>
<protein>
    <submittedName>
        <fullName evidence="2">UrcA family protein</fullName>
    </submittedName>
</protein>
<dbReference type="Proteomes" id="UP001162880">
    <property type="component" value="Unassembled WGS sequence"/>
</dbReference>
<evidence type="ECO:0000313" key="2">
    <source>
        <dbReference type="EMBL" id="MCJ2177553.1"/>
    </source>
</evidence>
<accession>A0ABT0AY32</accession>
<keyword evidence="3" id="KW-1185">Reference proteome</keyword>
<dbReference type="RefSeq" id="WP_243990711.1">
    <property type="nucleotide sequence ID" value="NZ_JALHLE010000004.1"/>
</dbReference>
<evidence type="ECO:0000256" key="1">
    <source>
        <dbReference type="SAM" id="SignalP"/>
    </source>
</evidence>
<dbReference type="NCBIfam" id="TIGR04433">
    <property type="entry name" value="UrcA_uranyl"/>
    <property type="match status" value="1"/>
</dbReference>
<dbReference type="InterPro" id="IPR030972">
    <property type="entry name" value="UrcA_uranyl"/>
</dbReference>
<reference evidence="2" key="1">
    <citation type="submission" date="2022-03" db="EMBL/GenBank/DDBJ databases">
        <title>Identification of a novel bacterium isolated from mangrove sediments.</title>
        <authorList>
            <person name="Pan X."/>
        </authorList>
    </citation>
    <scope>NUCLEOTIDE SEQUENCE</scope>
    <source>
        <strain evidence="2">B2580</strain>
    </source>
</reference>
<feature type="chain" id="PRO_5047253672" evidence="1">
    <location>
        <begin position="27"/>
        <end position="117"/>
    </location>
</feature>
<dbReference type="EMBL" id="JALHLE010000004">
    <property type="protein sequence ID" value="MCJ2177553.1"/>
    <property type="molecule type" value="Genomic_DNA"/>
</dbReference>
<gene>
    <name evidence="2" type="ORF">MTR64_03190</name>
</gene>
<sequence>MTNLRQFVLPIIGGASLLCLTAPAAAQQTDIMVTGKIKVPRGFELVKQVVDITDIDLASPGGERELERRVGTAVSTICPTAPRPAHWEERDRKLCTDTAWASARPQMNQMIQKVRAN</sequence>
<feature type="signal peptide" evidence="1">
    <location>
        <begin position="1"/>
        <end position="26"/>
    </location>
</feature>
<evidence type="ECO:0000313" key="3">
    <source>
        <dbReference type="Proteomes" id="UP001162880"/>
    </source>
</evidence>
<name>A0ABT0AY32_9SPHN</name>